<dbReference type="GO" id="GO:0015297">
    <property type="term" value="F:antiporter activity"/>
    <property type="evidence" value="ECO:0007669"/>
    <property type="project" value="InterPro"/>
</dbReference>
<keyword evidence="6 7" id="KW-0472">Membrane</keyword>
<sequence>MMSSDNSTALLEHSVAGGGDDAAIGSWWWWWRFDAGEAKRQVQFSLPMILTNVFYYSIRLVSVMLAGHLGELELASATLANTWTAVTGFAIMIGLSGALETLCGQAFGAKLYRTLGIHLQASCIISFIFSIFISILWYFTEPVLILLHQDADISRTAALYTKALIPGIFAYGFLLNILRFLQTQTIILPLVIFSAIPFSIHVGVAYCLVYKTSLGFEGASLSISVSLWVSVLLMAPYLAFSKRCEHSWEGFSRESFQYIAVNLKLALPSAAMQCLENWAFETLVLLAGLMNDAETTTSLTAMCVTTETIAFMITYGLGAVASIRISNELGAGNTHQAKKAIAVSLKLSVILAITFVLALSFGHNLWASLFSESRTIIDNFASLTPFLAISITIDSIAGVLSGVARGCGRQHLVVYVNMTSFYLVGMPVAILLGFKFELDAKGLWIGLICGLFCQALALLIMTLRGRLTKLDLFRDGDDENTSAISA</sequence>
<keyword evidence="9" id="KW-1185">Reference proteome</keyword>
<dbReference type="InterPro" id="IPR045069">
    <property type="entry name" value="MATE_euk"/>
</dbReference>
<reference evidence="8 9" key="1">
    <citation type="journal article" date="2023" name="Hortic Res">
        <title>Pangenome of water caltrop reveals structural variations and asymmetric subgenome divergence after allopolyploidization.</title>
        <authorList>
            <person name="Zhang X."/>
            <person name="Chen Y."/>
            <person name="Wang L."/>
            <person name="Yuan Y."/>
            <person name="Fang M."/>
            <person name="Shi L."/>
            <person name="Lu R."/>
            <person name="Comes H.P."/>
            <person name="Ma Y."/>
            <person name="Chen Y."/>
            <person name="Huang G."/>
            <person name="Zhou Y."/>
            <person name="Zheng Z."/>
            <person name="Qiu Y."/>
        </authorList>
    </citation>
    <scope>NUCLEOTIDE SEQUENCE [LARGE SCALE GENOMIC DNA]</scope>
    <source>
        <tissue evidence="8">Roots</tissue>
    </source>
</reference>
<dbReference type="Proteomes" id="UP001345219">
    <property type="component" value="Chromosome 3"/>
</dbReference>
<gene>
    <name evidence="8" type="ORF">SAY87_002834</name>
</gene>
<dbReference type="CDD" id="cd13132">
    <property type="entry name" value="MATE_eukaryotic"/>
    <property type="match status" value="1"/>
</dbReference>
<accession>A0AAN7KN16</accession>
<feature type="transmembrane region" description="Helical" evidence="7">
    <location>
        <begin position="412"/>
        <end position="436"/>
    </location>
</feature>
<feature type="transmembrane region" description="Helical" evidence="7">
    <location>
        <begin position="115"/>
        <end position="139"/>
    </location>
</feature>
<evidence type="ECO:0000256" key="5">
    <source>
        <dbReference type="ARBA" id="ARBA00022989"/>
    </source>
</evidence>
<feature type="transmembrane region" description="Helical" evidence="7">
    <location>
        <begin position="49"/>
        <end position="70"/>
    </location>
</feature>
<comment type="caution">
    <text evidence="8">The sequence shown here is derived from an EMBL/GenBank/DDBJ whole genome shotgun (WGS) entry which is preliminary data.</text>
</comment>
<evidence type="ECO:0000256" key="7">
    <source>
        <dbReference type="RuleBase" id="RU004914"/>
    </source>
</evidence>
<dbReference type="PANTHER" id="PTHR11206">
    <property type="entry name" value="MULTIDRUG RESISTANCE PROTEIN"/>
    <property type="match status" value="1"/>
</dbReference>
<dbReference type="NCBIfam" id="TIGR00797">
    <property type="entry name" value="matE"/>
    <property type="match status" value="1"/>
</dbReference>
<comment type="similarity">
    <text evidence="2 7">Belongs to the multi antimicrobial extrusion (MATE) (TC 2.A.66.1) family.</text>
</comment>
<feature type="transmembrane region" description="Helical" evidence="7">
    <location>
        <begin position="159"/>
        <end position="178"/>
    </location>
</feature>
<evidence type="ECO:0000313" key="9">
    <source>
        <dbReference type="Proteomes" id="UP001345219"/>
    </source>
</evidence>
<dbReference type="Pfam" id="PF01554">
    <property type="entry name" value="MatE"/>
    <property type="match status" value="2"/>
</dbReference>
<comment type="subcellular location">
    <subcellularLocation>
        <location evidence="1">Membrane</location>
        <topology evidence="1">Multi-pass membrane protein</topology>
    </subcellularLocation>
</comment>
<evidence type="ECO:0000256" key="2">
    <source>
        <dbReference type="ARBA" id="ARBA00010199"/>
    </source>
</evidence>
<keyword evidence="4 7" id="KW-0812">Transmembrane</keyword>
<evidence type="ECO:0000256" key="4">
    <source>
        <dbReference type="ARBA" id="ARBA00022692"/>
    </source>
</evidence>
<proteinExistence type="inferred from homology"/>
<feature type="transmembrane region" description="Helical" evidence="7">
    <location>
        <begin position="185"/>
        <end position="206"/>
    </location>
</feature>
<organism evidence="8 9">
    <name type="scientific">Trapa incisa</name>
    <dbReference type="NCBI Taxonomy" id="236973"/>
    <lineage>
        <taxon>Eukaryota</taxon>
        <taxon>Viridiplantae</taxon>
        <taxon>Streptophyta</taxon>
        <taxon>Embryophyta</taxon>
        <taxon>Tracheophyta</taxon>
        <taxon>Spermatophyta</taxon>
        <taxon>Magnoliopsida</taxon>
        <taxon>eudicotyledons</taxon>
        <taxon>Gunneridae</taxon>
        <taxon>Pentapetalae</taxon>
        <taxon>rosids</taxon>
        <taxon>malvids</taxon>
        <taxon>Myrtales</taxon>
        <taxon>Lythraceae</taxon>
        <taxon>Trapa</taxon>
    </lineage>
</organism>
<evidence type="ECO:0000256" key="1">
    <source>
        <dbReference type="ARBA" id="ARBA00004141"/>
    </source>
</evidence>
<keyword evidence="5 7" id="KW-1133">Transmembrane helix</keyword>
<evidence type="ECO:0000256" key="6">
    <source>
        <dbReference type="ARBA" id="ARBA00023136"/>
    </source>
</evidence>
<protein>
    <recommendedName>
        <fullName evidence="7">Protein DETOXIFICATION</fullName>
    </recommendedName>
    <alternativeName>
        <fullName evidence="7">Multidrug and toxic compound extrusion protein</fullName>
    </alternativeName>
</protein>
<dbReference type="AlphaFoldDB" id="A0AAN7KN16"/>
<feature type="transmembrane region" description="Helical" evidence="7">
    <location>
        <begin position="82"/>
        <end position="103"/>
    </location>
</feature>
<dbReference type="InterPro" id="IPR002528">
    <property type="entry name" value="MATE_fam"/>
</dbReference>
<name>A0AAN7KN16_9MYRT</name>
<feature type="transmembrane region" description="Helical" evidence="7">
    <location>
        <begin position="380"/>
        <end position="400"/>
    </location>
</feature>
<dbReference type="GO" id="GO:0016020">
    <property type="term" value="C:membrane"/>
    <property type="evidence" value="ECO:0007669"/>
    <property type="project" value="UniProtKB-SubCell"/>
</dbReference>
<feature type="transmembrane region" description="Helical" evidence="7">
    <location>
        <begin position="340"/>
        <end position="360"/>
    </location>
</feature>
<dbReference type="EMBL" id="JAXIOK010000006">
    <property type="protein sequence ID" value="KAK4767693.1"/>
    <property type="molecule type" value="Genomic_DNA"/>
</dbReference>
<evidence type="ECO:0000313" key="8">
    <source>
        <dbReference type="EMBL" id="KAK4767693.1"/>
    </source>
</evidence>
<feature type="transmembrane region" description="Helical" evidence="7">
    <location>
        <begin position="442"/>
        <end position="463"/>
    </location>
</feature>
<evidence type="ECO:0000256" key="3">
    <source>
        <dbReference type="ARBA" id="ARBA00022448"/>
    </source>
</evidence>
<dbReference type="GO" id="GO:0042910">
    <property type="term" value="F:xenobiotic transmembrane transporter activity"/>
    <property type="evidence" value="ECO:0007669"/>
    <property type="project" value="InterPro"/>
</dbReference>
<feature type="transmembrane region" description="Helical" evidence="7">
    <location>
        <begin position="218"/>
        <end position="240"/>
    </location>
</feature>
<keyword evidence="3" id="KW-0813">Transport</keyword>
<dbReference type="GO" id="GO:1990961">
    <property type="term" value="P:xenobiotic detoxification by transmembrane export across the plasma membrane"/>
    <property type="evidence" value="ECO:0007669"/>
    <property type="project" value="InterPro"/>
</dbReference>